<evidence type="ECO:0000313" key="3">
    <source>
        <dbReference type="Proteomes" id="UP000707245"/>
    </source>
</evidence>
<dbReference type="InterPro" id="IPR053824">
    <property type="entry name" value="DUF7010"/>
</dbReference>
<comment type="caution">
    <text evidence="2">The sequence shown here is derived from an EMBL/GenBank/DDBJ whole genome shotgun (WGS) entry which is preliminary data.</text>
</comment>
<keyword evidence="1" id="KW-1133">Transmembrane helix</keyword>
<feature type="transmembrane region" description="Helical" evidence="1">
    <location>
        <begin position="153"/>
        <end position="171"/>
    </location>
</feature>
<keyword evidence="1" id="KW-0472">Membrane</keyword>
<organism evidence="2 3">
    <name type="scientific">Pseudoalteromonas prydzensis</name>
    <dbReference type="NCBI Taxonomy" id="182141"/>
    <lineage>
        <taxon>Bacteria</taxon>
        <taxon>Pseudomonadati</taxon>
        <taxon>Pseudomonadota</taxon>
        <taxon>Gammaproteobacteria</taxon>
        <taxon>Alteromonadales</taxon>
        <taxon>Pseudoalteromonadaceae</taxon>
        <taxon>Pseudoalteromonas</taxon>
    </lineage>
</organism>
<feature type="transmembrane region" description="Helical" evidence="1">
    <location>
        <begin position="104"/>
        <end position="123"/>
    </location>
</feature>
<dbReference type="RefSeq" id="WP_165723459.1">
    <property type="nucleotide sequence ID" value="NZ_RRZA01000020.1"/>
</dbReference>
<feature type="transmembrane region" description="Helical" evidence="1">
    <location>
        <begin position="130"/>
        <end position="147"/>
    </location>
</feature>
<protein>
    <submittedName>
        <fullName evidence="2">Uncharacterized protein</fullName>
    </submittedName>
</protein>
<dbReference type="EMBL" id="RRZA01000020">
    <property type="protein sequence ID" value="MBE0457412.1"/>
    <property type="molecule type" value="Genomic_DNA"/>
</dbReference>
<keyword evidence="3" id="KW-1185">Reference proteome</keyword>
<dbReference type="Proteomes" id="UP000707245">
    <property type="component" value="Unassembled WGS sequence"/>
</dbReference>
<gene>
    <name evidence="2" type="ORF">EI167_08100</name>
</gene>
<sequence>MTLEEYRRDFEASAKRSVSMPIAGACVWLIVALLSVRLDERVGVLVLLFGSGTIFPLALLIARFRGENLLASNNPLAKLMGLCVLMVNLLWAVHIPLFLYAPTFVPLSLGIGLGLHWIVWSWIIQHPLGIVHAILRTLLVVVAWFTFPDQRLLVIGLAIVVVYGISIWQMLTRPIDTHITNQ</sequence>
<keyword evidence="1" id="KW-0812">Transmembrane</keyword>
<name>A0ABR9FKT8_9GAMM</name>
<evidence type="ECO:0000256" key="1">
    <source>
        <dbReference type="SAM" id="Phobius"/>
    </source>
</evidence>
<reference evidence="2 3" key="1">
    <citation type="submission" date="2020-07" db="EMBL/GenBank/DDBJ databases">
        <title>Halophilic bacteria isolated from french cheeses.</title>
        <authorList>
            <person name="Kothe C.I."/>
            <person name="Farah-Kraiem B."/>
            <person name="Renault P."/>
            <person name="Dridi B."/>
        </authorList>
    </citation>
    <scope>NUCLEOTIDE SEQUENCE [LARGE SCALE GENOMIC DNA]</scope>
    <source>
        <strain evidence="2 3">FME14</strain>
    </source>
</reference>
<evidence type="ECO:0000313" key="2">
    <source>
        <dbReference type="EMBL" id="MBE0457412.1"/>
    </source>
</evidence>
<feature type="transmembrane region" description="Helical" evidence="1">
    <location>
        <begin position="76"/>
        <end position="98"/>
    </location>
</feature>
<feature type="transmembrane region" description="Helical" evidence="1">
    <location>
        <begin position="20"/>
        <end position="38"/>
    </location>
</feature>
<dbReference type="Pfam" id="PF22765">
    <property type="entry name" value="DUF7010"/>
    <property type="match status" value="1"/>
</dbReference>
<accession>A0ABR9FKT8</accession>
<proteinExistence type="predicted"/>
<feature type="transmembrane region" description="Helical" evidence="1">
    <location>
        <begin position="44"/>
        <end position="64"/>
    </location>
</feature>